<dbReference type="GeneTree" id="ENSGT01150000286949"/>
<proteinExistence type="inferred from homology"/>
<dbReference type="PANTHER" id="PTHR11984:SF53">
    <property type="entry name" value="GAP JUNCTION PROTEIN"/>
    <property type="match status" value="1"/>
</dbReference>
<evidence type="ECO:0000259" key="13">
    <source>
        <dbReference type="SMART" id="SM01089"/>
    </source>
</evidence>
<evidence type="ECO:0000256" key="6">
    <source>
        <dbReference type="ARBA" id="ARBA00022949"/>
    </source>
</evidence>
<dbReference type="HOGENOM" id="CLU_037388_4_0_1"/>
<feature type="domain" description="Connexin cysteine-rich" evidence="13">
    <location>
        <begin position="194"/>
        <end position="262"/>
    </location>
</feature>
<keyword evidence="4 9" id="KW-0812">Transmembrane</keyword>
<dbReference type="EMBL" id="EAAA01002036">
    <property type="status" value="NOT_ANNOTATED_CDS"/>
    <property type="molecule type" value="Genomic_DNA"/>
</dbReference>
<name>F6PZH8_CIOIN</name>
<sequence>MAWHIVEKLLEQVAEHSTLVGKFWVTFFFVLRFLMVVSIADTVFGDEQGSFVCNTLTPGCANICFNDFSPISLIRLWALQILSVSLPTIIFMVYTAHKMTKISQAKKLRQDEMDKKKKMREEAKKLKEEARKKAMADRRRRLEESGPPVKNEKKEKEPEKDKDDDKVVATKLDSDTPSRLMLAYVVQVVCRLAVEIGFMVLQFNIYVFKFWVPELFKCARWPCPNVVDCFVSRPKEKTIMLWVMFATGLIMIVLNLIELYHLGARKILEAWKQRGQDITKEYRVSSNMPHFGTHGGHGGGGRYPRGYPQAVGIRVGYARSSMSGEGGNDYDGDRFI</sequence>
<dbReference type="InterPro" id="IPR013092">
    <property type="entry name" value="Connexin_N"/>
</dbReference>
<keyword evidence="8 11" id="KW-0472">Membrane</keyword>
<dbReference type="Pfam" id="PF00029">
    <property type="entry name" value="Connexin"/>
    <property type="match status" value="1"/>
</dbReference>
<evidence type="ECO:0000256" key="10">
    <source>
        <dbReference type="SAM" id="MobiDB-lite"/>
    </source>
</evidence>
<protein>
    <recommendedName>
        <fullName evidence="9">Gap junction protein</fullName>
    </recommendedName>
</protein>
<reference evidence="14" key="4">
    <citation type="submission" date="2025-09" db="UniProtKB">
        <authorList>
            <consortium name="Ensembl"/>
        </authorList>
    </citation>
    <scope>IDENTIFICATION</scope>
</reference>
<dbReference type="InterPro" id="IPR038359">
    <property type="entry name" value="Connexin_N_sf"/>
</dbReference>
<dbReference type="Proteomes" id="UP000008144">
    <property type="component" value="Chromosome 4"/>
</dbReference>
<accession>F6PZH8</accession>
<evidence type="ECO:0000256" key="9">
    <source>
        <dbReference type="RuleBase" id="RU000630"/>
    </source>
</evidence>
<comment type="subcellular location">
    <subcellularLocation>
        <location evidence="1">Cell junction</location>
        <location evidence="1">Gap junction</location>
    </subcellularLocation>
    <subcellularLocation>
        <location evidence="2 9">Cell membrane</location>
        <topology evidence="2 9">Multi-pass membrane protein</topology>
    </subcellularLocation>
</comment>
<evidence type="ECO:0000256" key="7">
    <source>
        <dbReference type="ARBA" id="ARBA00022989"/>
    </source>
</evidence>
<dbReference type="SMART" id="SM00037">
    <property type="entry name" value="CNX"/>
    <property type="match status" value="1"/>
</dbReference>
<keyword evidence="7 11" id="KW-1133">Transmembrane helix</keyword>
<comment type="function">
    <text evidence="9">One gap junction consists of a cluster of closely packed pairs of transmembrane channels, the connexons, through which materials of low MW diffuse from one cell to a neighboring cell.</text>
</comment>
<dbReference type="Gene3D" id="1.20.1440.80">
    <property type="entry name" value="Gap junction channel protein cysteine-rich domain"/>
    <property type="match status" value="1"/>
</dbReference>
<feature type="domain" description="Connexin N-terminal" evidence="12">
    <location>
        <begin position="42"/>
        <end position="75"/>
    </location>
</feature>
<reference evidence="15" key="1">
    <citation type="journal article" date="2002" name="Science">
        <title>The draft genome of Ciona intestinalis: insights into chordate and vertebrate origins.</title>
        <authorList>
            <person name="Dehal P."/>
            <person name="Satou Y."/>
            <person name="Campbell R.K."/>
            <person name="Chapman J."/>
            <person name="Degnan B."/>
            <person name="De Tomaso A."/>
            <person name="Davidson B."/>
            <person name="Di Gregorio A."/>
            <person name="Gelpke M."/>
            <person name="Goodstein D.M."/>
            <person name="Harafuji N."/>
            <person name="Hastings K.E."/>
            <person name="Ho I."/>
            <person name="Hotta K."/>
            <person name="Huang W."/>
            <person name="Kawashima T."/>
            <person name="Lemaire P."/>
            <person name="Martinez D."/>
            <person name="Meinertzhagen I.A."/>
            <person name="Necula S."/>
            <person name="Nonaka M."/>
            <person name="Putnam N."/>
            <person name="Rash S."/>
            <person name="Saiga H."/>
            <person name="Satake M."/>
            <person name="Terry A."/>
            <person name="Yamada L."/>
            <person name="Wang H.G."/>
            <person name="Awazu S."/>
            <person name="Azumi K."/>
            <person name="Boore J."/>
            <person name="Branno M."/>
            <person name="Chin-Bow S."/>
            <person name="DeSantis R."/>
            <person name="Doyle S."/>
            <person name="Francino P."/>
            <person name="Keys D.N."/>
            <person name="Haga S."/>
            <person name="Hayashi H."/>
            <person name="Hino K."/>
            <person name="Imai K.S."/>
            <person name="Inaba K."/>
            <person name="Kano S."/>
            <person name="Kobayashi K."/>
            <person name="Kobayashi M."/>
            <person name="Lee B.I."/>
            <person name="Makabe K.W."/>
            <person name="Manohar C."/>
            <person name="Matassi G."/>
            <person name="Medina M."/>
            <person name="Mochizuki Y."/>
            <person name="Mount S."/>
            <person name="Morishita T."/>
            <person name="Miura S."/>
            <person name="Nakayama A."/>
            <person name="Nishizaka S."/>
            <person name="Nomoto H."/>
            <person name="Ohta F."/>
            <person name="Oishi K."/>
            <person name="Rigoutsos I."/>
            <person name="Sano M."/>
            <person name="Sasaki A."/>
            <person name="Sasakura Y."/>
            <person name="Shoguchi E."/>
            <person name="Shin-i T."/>
            <person name="Spagnuolo A."/>
            <person name="Stainier D."/>
            <person name="Suzuki M.M."/>
            <person name="Tassy O."/>
            <person name="Takatori N."/>
            <person name="Tokuoka M."/>
            <person name="Yagi K."/>
            <person name="Yoshizaki F."/>
            <person name="Wada S."/>
            <person name="Zhang C."/>
            <person name="Hyatt P.D."/>
            <person name="Larimer F."/>
            <person name="Detter C."/>
            <person name="Doggett N."/>
            <person name="Glavina T."/>
            <person name="Hawkins T."/>
            <person name="Richardson P."/>
            <person name="Lucas S."/>
            <person name="Kohara Y."/>
            <person name="Levine M."/>
            <person name="Satoh N."/>
            <person name="Rokhsar D.S."/>
        </authorList>
    </citation>
    <scope>NUCLEOTIDE SEQUENCE [LARGE SCALE GENOMIC DNA]</scope>
</reference>
<comment type="subunit">
    <text evidence="9">A connexon is composed of a hexamer of connexins.</text>
</comment>
<feature type="transmembrane region" description="Helical" evidence="11">
    <location>
        <begin position="77"/>
        <end position="97"/>
    </location>
</feature>
<evidence type="ECO:0000256" key="8">
    <source>
        <dbReference type="ARBA" id="ARBA00023136"/>
    </source>
</evidence>
<keyword evidence="6" id="KW-0965">Cell junction</keyword>
<dbReference type="Ensembl" id="ENSCINT00000009550.3">
    <property type="protein sequence ID" value="ENSCINP00000009550.3"/>
    <property type="gene ID" value="ENSCING00000013396.2"/>
</dbReference>
<keyword evidence="3" id="KW-1003">Cell membrane</keyword>
<dbReference type="PROSITE" id="PS00408">
    <property type="entry name" value="CONNEXINS_2"/>
    <property type="match status" value="1"/>
</dbReference>
<evidence type="ECO:0000256" key="2">
    <source>
        <dbReference type="ARBA" id="ARBA00004651"/>
    </source>
</evidence>
<dbReference type="OMA" id="FLLVMYP"/>
<evidence type="ECO:0000256" key="1">
    <source>
        <dbReference type="ARBA" id="ARBA00004610"/>
    </source>
</evidence>
<dbReference type="InterPro" id="IPR019570">
    <property type="entry name" value="Connexin_CCC"/>
</dbReference>
<feature type="transmembrane region" description="Helical" evidence="11">
    <location>
        <begin position="21"/>
        <end position="40"/>
    </location>
</feature>
<evidence type="ECO:0000256" key="5">
    <source>
        <dbReference type="ARBA" id="ARBA00022868"/>
    </source>
</evidence>
<evidence type="ECO:0000259" key="12">
    <source>
        <dbReference type="SMART" id="SM00037"/>
    </source>
</evidence>
<feature type="compositionally biased region" description="Basic and acidic residues" evidence="10">
    <location>
        <begin position="108"/>
        <end position="168"/>
    </location>
</feature>
<keyword evidence="15" id="KW-1185">Reference proteome</keyword>
<dbReference type="InterPro" id="IPR017990">
    <property type="entry name" value="Connexin_CS"/>
</dbReference>
<dbReference type="SMART" id="SM01089">
    <property type="entry name" value="Connexin_CCC"/>
    <property type="match status" value="1"/>
</dbReference>
<evidence type="ECO:0000313" key="14">
    <source>
        <dbReference type="Ensembl" id="ENSCINP00000009550.3"/>
    </source>
</evidence>
<feature type="transmembrane region" description="Helical" evidence="11">
    <location>
        <begin position="181"/>
        <end position="207"/>
    </location>
</feature>
<dbReference type="GO" id="GO:0005922">
    <property type="term" value="C:connexin complex"/>
    <property type="evidence" value="ECO:0000318"/>
    <property type="project" value="GO_Central"/>
</dbReference>
<reference evidence="14" key="2">
    <citation type="journal article" date="2008" name="Genome Biol.">
        <title>Improved genome assembly and evidence-based global gene model set for the chordate Ciona intestinalis: new insight into intron and operon populations.</title>
        <authorList>
            <person name="Satou Y."/>
            <person name="Mineta K."/>
            <person name="Ogasawara M."/>
            <person name="Sasakura Y."/>
            <person name="Shoguchi E."/>
            <person name="Ueno K."/>
            <person name="Yamada L."/>
            <person name="Matsumoto J."/>
            <person name="Wasserscheid J."/>
            <person name="Dewar K."/>
            <person name="Wiley G.B."/>
            <person name="Macmil S.L."/>
            <person name="Roe B.A."/>
            <person name="Zeller R.W."/>
            <person name="Hastings K.E."/>
            <person name="Lemaire P."/>
            <person name="Lindquist E."/>
            <person name="Endo T."/>
            <person name="Hotta K."/>
            <person name="Inaba K."/>
        </authorList>
    </citation>
    <scope>NUCLEOTIDE SEQUENCE [LARGE SCALE GENOMIC DNA]</scope>
    <source>
        <strain evidence="14">wild type</strain>
    </source>
</reference>
<dbReference type="GO" id="GO:0007267">
    <property type="term" value="P:cell-cell signaling"/>
    <property type="evidence" value="ECO:0000318"/>
    <property type="project" value="GO_Central"/>
</dbReference>
<dbReference type="GO" id="GO:0005243">
    <property type="term" value="F:gap junction channel activity"/>
    <property type="evidence" value="ECO:0000318"/>
    <property type="project" value="GO_Central"/>
</dbReference>
<evidence type="ECO:0000256" key="4">
    <source>
        <dbReference type="ARBA" id="ARBA00022692"/>
    </source>
</evidence>
<dbReference type="AlphaFoldDB" id="F6PZH8"/>
<feature type="transmembrane region" description="Helical" evidence="11">
    <location>
        <begin position="239"/>
        <end position="257"/>
    </location>
</feature>
<dbReference type="InParanoid" id="F6PZH8"/>
<evidence type="ECO:0000256" key="3">
    <source>
        <dbReference type="ARBA" id="ARBA00022475"/>
    </source>
</evidence>
<evidence type="ECO:0000256" key="11">
    <source>
        <dbReference type="SAM" id="Phobius"/>
    </source>
</evidence>
<dbReference type="PRINTS" id="PR00206">
    <property type="entry name" value="CONNEXIN"/>
</dbReference>
<evidence type="ECO:0000313" key="15">
    <source>
        <dbReference type="Proteomes" id="UP000008144"/>
    </source>
</evidence>
<reference evidence="14" key="3">
    <citation type="submission" date="2025-08" db="UniProtKB">
        <authorList>
            <consortium name="Ensembl"/>
        </authorList>
    </citation>
    <scope>IDENTIFICATION</scope>
</reference>
<keyword evidence="5 9" id="KW-0303">Gap junction</keyword>
<dbReference type="STRING" id="7719.ENSCINP00000009550"/>
<dbReference type="InterPro" id="IPR000500">
    <property type="entry name" value="Connexin"/>
</dbReference>
<dbReference type="PANTHER" id="PTHR11984">
    <property type="entry name" value="CONNEXIN"/>
    <property type="match status" value="1"/>
</dbReference>
<organism evidence="14 15">
    <name type="scientific">Ciona intestinalis</name>
    <name type="common">Transparent sea squirt</name>
    <name type="synonym">Ascidia intestinalis</name>
    <dbReference type="NCBI Taxonomy" id="7719"/>
    <lineage>
        <taxon>Eukaryota</taxon>
        <taxon>Metazoa</taxon>
        <taxon>Chordata</taxon>
        <taxon>Tunicata</taxon>
        <taxon>Ascidiacea</taxon>
        <taxon>Phlebobranchia</taxon>
        <taxon>Cionidae</taxon>
        <taxon>Ciona</taxon>
    </lineage>
</organism>
<feature type="region of interest" description="Disordered" evidence="10">
    <location>
        <begin position="107"/>
        <end position="168"/>
    </location>
</feature>
<comment type="similarity">
    <text evidence="9">Belongs to the connexin family.</text>
</comment>